<evidence type="ECO:0000256" key="5">
    <source>
        <dbReference type="ARBA" id="ARBA00023004"/>
    </source>
</evidence>
<sequence>MLLLPLRVQTRLNPLLRQRWVGRSLTLLCAAPLIWLFAAALLQQLGPNPAEALIRGLGNWALRFLWLTLCISPLRRACGLTALAPWRRHLGLWAFAYASLHLLAYAWLDMGWALADITRDIAKRPFIWMGLACWVGLLILAATSTKAAKRALGGLRWQQLHRAVYAIAIAVLLHYIWVRSGKRLYSEPQLWGALLALLLVERLWRRFSASPPR</sequence>
<keyword evidence="6 7" id="KW-0472">Membrane</keyword>
<keyword evidence="7" id="KW-0479">Metal-binding</keyword>
<dbReference type="PANTHER" id="PTHR36964">
    <property type="entry name" value="PROTEIN-METHIONINE-SULFOXIDE REDUCTASE HEME-BINDING SUBUNIT MSRQ"/>
    <property type="match status" value="1"/>
</dbReference>
<keyword evidence="3 7" id="KW-0812">Transmembrane</keyword>
<feature type="domain" description="Ferric oxidoreductase" evidence="8">
    <location>
        <begin position="58"/>
        <end position="171"/>
    </location>
</feature>
<comment type="subunit">
    <text evidence="7">Heterodimer of a catalytic subunit (MsrP) and a heme-binding subunit (MsrQ).</text>
</comment>
<feature type="transmembrane region" description="Helical" evidence="7">
    <location>
        <begin position="160"/>
        <end position="177"/>
    </location>
</feature>
<evidence type="ECO:0000256" key="2">
    <source>
        <dbReference type="ARBA" id="ARBA00022448"/>
    </source>
</evidence>
<protein>
    <recommendedName>
        <fullName evidence="7">Protein-methionine-sulfoxide reductase heme-binding subunit MsrQ</fullName>
    </recommendedName>
    <alternativeName>
        <fullName evidence="7">Flavocytochrome MsrQ</fullName>
    </alternativeName>
</protein>
<comment type="function">
    <text evidence="7">Part of the MsrPQ system that repairs oxidized periplasmic proteins containing methionine sulfoxide residues (Met-O), using respiratory chain electrons. Thus protects these proteins from oxidative-stress damage caused by reactive species of oxygen and chlorine generated by the host defense mechanisms. MsrPQ is essential for the maintenance of envelope integrity under bleach stress, rescuing a wide series of structurally unrelated periplasmic proteins from methionine oxidation. MsrQ provides electrons for reduction to the reductase catalytic subunit MsrP, using the quinone pool of the respiratory chain.</text>
</comment>
<keyword evidence="5 7" id="KW-0408">Iron</keyword>
<comment type="cofactor">
    <cofactor evidence="7">
        <name>FMN</name>
        <dbReference type="ChEBI" id="CHEBI:58210"/>
    </cofactor>
    <text evidence="7">Binds 1 FMN per subunit.</text>
</comment>
<evidence type="ECO:0000256" key="7">
    <source>
        <dbReference type="HAMAP-Rule" id="MF_01207"/>
    </source>
</evidence>
<feature type="transmembrane region" description="Helical" evidence="7">
    <location>
        <begin position="90"/>
        <end position="108"/>
    </location>
</feature>
<evidence type="ECO:0000256" key="1">
    <source>
        <dbReference type="ARBA" id="ARBA00004141"/>
    </source>
</evidence>
<gene>
    <name evidence="7" type="primary">msrQ</name>
    <name evidence="9" type="ORF">ACG0Z6_02085</name>
</gene>
<evidence type="ECO:0000313" key="10">
    <source>
        <dbReference type="Proteomes" id="UP001606099"/>
    </source>
</evidence>
<keyword evidence="7" id="KW-1003">Cell membrane</keyword>
<dbReference type="InterPro" id="IPR022837">
    <property type="entry name" value="MsrQ-like"/>
</dbReference>
<keyword evidence="7" id="KW-0285">Flavoprotein</keyword>
<evidence type="ECO:0000313" key="9">
    <source>
        <dbReference type="EMBL" id="MFG6447027.1"/>
    </source>
</evidence>
<proteinExistence type="inferred from homology"/>
<dbReference type="PANTHER" id="PTHR36964:SF1">
    <property type="entry name" value="PROTEIN-METHIONINE-SULFOXIDE REDUCTASE HEME-BINDING SUBUNIT MSRQ"/>
    <property type="match status" value="1"/>
</dbReference>
<dbReference type="RefSeq" id="WP_394458394.1">
    <property type="nucleotide sequence ID" value="NZ_JBIGHZ010000001.1"/>
</dbReference>
<keyword evidence="7" id="KW-0249">Electron transport</keyword>
<comment type="cofactor">
    <cofactor evidence="7">
        <name>heme b</name>
        <dbReference type="ChEBI" id="CHEBI:60344"/>
    </cofactor>
    <text evidence="7">Binds 1 heme b (iron(II)-protoporphyrin IX) group per subunit.</text>
</comment>
<keyword evidence="4 7" id="KW-1133">Transmembrane helix</keyword>
<comment type="caution">
    <text evidence="7">Lacks conserved residue(s) required for the propagation of feature annotation.</text>
</comment>
<accession>A0ABW7FRS5</accession>
<evidence type="ECO:0000256" key="3">
    <source>
        <dbReference type="ARBA" id="ARBA00022692"/>
    </source>
</evidence>
<keyword evidence="7" id="KW-0288">FMN</keyword>
<feature type="transmembrane region" description="Helical" evidence="7">
    <location>
        <begin position="128"/>
        <end position="148"/>
    </location>
</feature>
<dbReference type="EMBL" id="JBIGHZ010000001">
    <property type="protein sequence ID" value="MFG6447027.1"/>
    <property type="molecule type" value="Genomic_DNA"/>
</dbReference>
<organism evidence="9 10">
    <name type="scientific">Roseateles rivi</name>
    <dbReference type="NCBI Taxonomy" id="3299028"/>
    <lineage>
        <taxon>Bacteria</taxon>
        <taxon>Pseudomonadati</taxon>
        <taxon>Pseudomonadota</taxon>
        <taxon>Betaproteobacteria</taxon>
        <taxon>Burkholderiales</taxon>
        <taxon>Sphaerotilaceae</taxon>
        <taxon>Roseateles</taxon>
    </lineage>
</organism>
<keyword evidence="10" id="KW-1185">Reference proteome</keyword>
<dbReference type="HAMAP" id="MF_01207">
    <property type="entry name" value="MsrQ"/>
    <property type="match status" value="1"/>
</dbReference>
<evidence type="ECO:0000256" key="6">
    <source>
        <dbReference type="ARBA" id="ARBA00023136"/>
    </source>
</evidence>
<comment type="caution">
    <text evidence="9">The sequence shown here is derived from an EMBL/GenBank/DDBJ whole genome shotgun (WGS) entry which is preliminary data.</text>
</comment>
<reference evidence="9 10" key="1">
    <citation type="submission" date="2024-08" db="EMBL/GenBank/DDBJ databases">
        <authorList>
            <person name="Lu H."/>
        </authorList>
    </citation>
    <scope>NUCLEOTIDE SEQUENCE [LARGE SCALE GENOMIC DNA]</scope>
    <source>
        <strain evidence="9 10">BYS180W</strain>
    </source>
</reference>
<dbReference type="Proteomes" id="UP001606099">
    <property type="component" value="Unassembled WGS sequence"/>
</dbReference>
<feature type="transmembrane region" description="Helical" evidence="7">
    <location>
        <begin position="20"/>
        <end position="40"/>
    </location>
</feature>
<comment type="similarity">
    <text evidence="7">Belongs to the MsrQ family.</text>
</comment>
<comment type="subcellular location">
    <subcellularLocation>
        <location evidence="7">Cell membrane</location>
        <topology evidence="7">Multi-pass membrane protein</topology>
    </subcellularLocation>
    <subcellularLocation>
        <location evidence="1">Membrane</location>
        <topology evidence="1">Multi-pass membrane protein</topology>
    </subcellularLocation>
</comment>
<name>A0ABW7FRS5_9BURK</name>
<evidence type="ECO:0000259" key="8">
    <source>
        <dbReference type="Pfam" id="PF01794"/>
    </source>
</evidence>
<keyword evidence="7" id="KW-0349">Heme</keyword>
<dbReference type="InterPro" id="IPR013130">
    <property type="entry name" value="Fe3_Rdtase_TM_dom"/>
</dbReference>
<evidence type="ECO:0000256" key="4">
    <source>
        <dbReference type="ARBA" id="ARBA00022989"/>
    </source>
</evidence>
<dbReference type="Pfam" id="PF01794">
    <property type="entry name" value="Ferric_reduct"/>
    <property type="match status" value="1"/>
</dbReference>
<keyword evidence="2 7" id="KW-0813">Transport</keyword>